<dbReference type="EMBL" id="JAUEDK010000021">
    <property type="protein sequence ID" value="MDN0075724.1"/>
    <property type="molecule type" value="Genomic_DNA"/>
</dbReference>
<protein>
    <submittedName>
        <fullName evidence="5">Amino acid adenylation domain-containing protein</fullName>
    </submittedName>
</protein>
<dbReference type="Gene3D" id="3.40.50.12780">
    <property type="entry name" value="N-terminal domain of ligase-like"/>
    <property type="match status" value="1"/>
</dbReference>
<dbReference type="InterPro" id="IPR010071">
    <property type="entry name" value="AA_adenyl_dom"/>
</dbReference>
<dbReference type="SUPFAM" id="SSF47336">
    <property type="entry name" value="ACP-like"/>
    <property type="match status" value="1"/>
</dbReference>
<dbReference type="PANTHER" id="PTHR45527">
    <property type="entry name" value="NONRIBOSOMAL PEPTIDE SYNTHETASE"/>
    <property type="match status" value="1"/>
</dbReference>
<dbReference type="InterPro" id="IPR025110">
    <property type="entry name" value="AMP-bd_C"/>
</dbReference>
<dbReference type="InterPro" id="IPR045851">
    <property type="entry name" value="AMP-bd_C_sf"/>
</dbReference>
<comment type="caution">
    <text evidence="5">The sequence shown here is derived from an EMBL/GenBank/DDBJ whole genome shotgun (WGS) entry which is preliminary data.</text>
</comment>
<dbReference type="Gene3D" id="3.30.300.30">
    <property type="match status" value="1"/>
</dbReference>
<dbReference type="NCBIfam" id="TIGR01733">
    <property type="entry name" value="AA-adenyl-dom"/>
    <property type="match status" value="1"/>
</dbReference>
<dbReference type="Gene3D" id="3.40.50.1820">
    <property type="entry name" value="alpha/beta hydrolase"/>
    <property type="match status" value="1"/>
</dbReference>
<dbReference type="Pfam" id="PF13193">
    <property type="entry name" value="AMP-binding_C"/>
    <property type="match status" value="1"/>
</dbReference>
<keyword evidence="3" id="KW-1133">Transmembrane helix</keyword>
<dbReference type="InterPro" id="IPR036736">
    <property type="entry name" value="ACP-like_sf"/>
</dbReference>
<gene>
    <name evidence="5" type="ORF">QU481_12580</name>
</gene>
<feature type="transmembrane region" description="Helical" evidence="3">
    <location>
        <begin position="897"/>
        <end position="923"/>
    </location>
</feature>
<proteinExistence type="predicted"/>
<dbReference type="InterPro" id="IPR012728">
    <property type="entry name" value="Pls/PosA_C"/>
</dbReference>
<keyword evidence="2" id="KW-0597">Phosphoprotein</keyword>
<dbReference type="InterPro" id="IPR006162">
    <property type="entry name" value="Ppantetheine_attach_site"/>
</dbReference>
<dbReference type="InterPro" id="IPR009081">
    <property type="entry name" value="PP-bd_ACP"/>
</dbReference>
<feature type="transmembrane region" description="Helical" evidence="3">
    <location>
        <begin position="849"/>
        <end position="877"/>
    </location>
</feature>
<dbReference type="InterPro" id="IPR042099">
    <property type="entry name" value="ANL_N_sf"/>
</dbReference>
<dbReference type="Gene3D" id="2.160.10.10">
    <property type="entry name" value="Hexapeptide repeat proteins"/>
    <property type="match status" value="3"/>
</dbReference>
<feature type="transmembrane region" description="Helical" evidence="3">
    <location>
        <begin position="1148"/>
        <end position="1166"/>
    </location>
</feature>
<dbReference type="Pfam" id="PF00501">
    <property type="entry name" value="AMP-binding"/>
    <property type="match status" value="1"/>
</dbReference>
<dbReference type="PROSITE" id="PS50075">
    <property type="entry name" value="CARRIER"/>
    <property type="match status" value="1"/>
</dbReference>
<feature type="domain" description="Carrier" evidence="4">
    <location>
        <begin position="514"/>
        <end position="591"/>
    </location>
</feature>
<keyword evidence="3" id="KW-0812">Transmembrane</keyword>
<dbReference type="InterPro" id="IPR000873">
    <property type="entry name" value="AMP-dep_synth/lig_dom"/>
</dbReference>
<keyword evidence="3" id="KW-0472">Membrane</keyword>
<evidence type="ECO:0000256" key="2">
    <source>
        <dbReference type="ARBA" id="ARBA00022553"/>
    </source>
</evidence>
<dbReference type="InterPro" id="IPR020845">
    <property type="entry name" value="AMP-binding_CS"/>
</dbReference>
<evidence type="ECO:0000256" key="1">
    <source>
        <dbReference type="ARBA" id="ARBA00022450"/>
    </source>
</evidence>
<dbReference type="Proteomes" id="UP001168540">
    <property type="component" value="Unassembled WGS sequence"/>
</dbReference>
<accession>A0ABT7XPK0</accession>
<keyword evidence="1" id="KW-0596">Phosphopantetheine</keyword>
<dbReference type="SUPFAM" id="SSF51161">
    <property type="entry name" value="Trimeric LpxA-like enzymes"/>
    <property type="match status" value="3"/>
</dbReference>
<organism evidence="5 6">
    <name type="scientific">Crenobacter oryzisoli</name>
    <dbReference type="NCBI Taxonomy" id="3056844"/>
    <lineage>
        <taxon>Bacteria</taxon>
        <taxon>Pseudomonadati</taxon>
        <taxon>Pseudomonadota</taxon>
        <taxon>Betaproteobacteria</taxon>
        <taxon>Neisseriales</taxon>
        <taxon>Neisseriaceae</taxon>
        <taxon>Crenobacter</taxon>
    </lineage>
</organism>
<dbReference type="InterPro" id="IPR029058">
    <property type="entry name" value="AB_hydrolase_fold"/>
</dbReference>
<dbReference type="RefSeq" id="WP_289830364.1">
    <property type="nucleotide sequence ID" value="NZ_JAUEDK010000021.1"/>
</dbReference>
<dbReference type="PROSITE" id="PS00455">
    <property type="entry name" value="AMP_BINDING"/>
    <property type="match status" value="1"/>
</dbReference>
<evidence type="ECO:0000313" key="5">
    <source>
        <dbReference type="EMBL" id="MDN0075724.1"/>
    </source>
</evidence>
<dbReference type="PANTHER" id="PTHR45527:SF1">
    <property type="entry name" value="FATTY ACID SYNTHASE"/>
    <property type="match status" value="1"/>
</dbReference>
<evidence type="ECO:0000313" key="6">
    <source>
        <dbReference type="Proteomes" id="UP001168540"/>
    </source>
</evidence>
<reference evidence="5" key="1">
    <citation type="submission" date="2023-06" db="EMBL/GenBank/DDBJ databases">
        <authorList>
            <person name="Zhang S."/>
        </authorList>
    </citation>
    <scope>NUCLEOTIDE SEQUENCE</scope>
    <source>
        <strain evidence="5">SG2303</strain>
    </source>
</reference>
<evidence type="ECO:0000259" key="4">
    <source>
        <dbReference type="PROSITE" id="PS50075"/>
    </source>
</evidence>
<dbReference type="SUPFAM" id="SSF56801">
    <property type="entry name" value="Acetyl-CoA synthetase-like"/>
    <property type="match status" value="1"/>
</dbReference>
<feature type="transmembrane region" description="Helical" evidence="3">
    <location>
        <begin position="651"/>
        <end position="680"/>
    </location>
</feature>
<name>A0ABT7XPK0_9NEIS</name>
<dbReference type="CDD" id="cd05930">
    <property type="entry name" value="A_NRPS"/>
    <property type="match status" value="1"/>
</dbReference>
<dbReference type="InterPro" id="IPR011004">
    <property type="entry name" value="Trimer_LpxA-like_sf"/>
</dbReference>
<feature type="transmembrane region" description="Helical" evidence="3">
    <location>
        <begin position="1107"/>
        <end position="1128"/>
    </location>
</feature>
<evidence type="ECO:0000256" key="3">
    <source>
        <dbReference type="SAM" id="Phobius"/>
    </source>
</evidence>
<sequence length="1320" mass="141955">MILRGPHRPELLRHEVLPDLLEATAARLPGKAALIDSERVLSYGELDRLADLAAHHLIEAGVAPGQIVGLWLPRGADLLIMQVAITKAGAAWLPFDADTPVDRIAVCLDDAGASGLVCCDALLSALEGFPLPLWRAEALLTRVDGPLSRREGLEPKHPAYVIYTSGSTGKPKGIAIEHGSICHFLRSENAILGVREDDKVYQGFSVAFDMSFEEIWISYLVGATLWLAPRDIVSDPDALPAALIREAITVLHAVPTLLALFATDVPNLRIVNLGGEMCPEALVERWATPGRQMFNTYGPTEATVSASLAELKRGEPVTIGTPLPNYGLLVVDDRLNALPAGETGELCIIGPGVAAGYLGRPELTAEKFVPNPYAVNEHELRLYKTGDLARIDEHGQIWCLGRADDQVKVRGFRVELGEIEAALCELDGIGTAAVVLKPMAGVDQLVAYLAPEGGAAIEPAALRASLKDRLPPYMVPAVFEPVEVLPRLTSGKIDRKALRARPLADVAPAAESDTPVSAAEVALFNAAVPLFPGQALRLSADFFSDLGGHSLLAARLVSTLRRDARFAAITVHDVYQRRSLAAIAAAMDERRIDDAPTSAEPVIATTSRLKRFACGAVQALCLPPLIGLRMLTWLAPFFTYHYFTGDDGDSLALAVLVSLAAFLAAQLASFAIAIVGKWLVLGRAKPGRYPLWGGYYLRWWLADRLSEIPPVYLIAGSPLHATYLRLMGAKIGRDALIGSISLRVPDLLTVGDGASIGASVNLENARVERGHLLLGSIDISDDAYVGSYATLESGTVIEPRGRLEGLSALGSGQRVPAGQVWDGAPARWQPERVPESYPSRRQPGLFGRLAATLAYLAGAALVSALFFMPVFPSFMLIDWVDANWLDLSSQGAPGFSAFAVYLLLALPASALLVVATMLTAAALRWLVLPRLAAGQWPVHSRVYYRKWITNQIQEASLHVLHGLYASVFAPWWYRLLGARVGKGAEISTAMGVVPDMLTLGDDTFIADAVMLGDEEIDAGWMRLRPTVVGHRSFVGNGAYIPDGTTLPEDVLIGVQSKAPAALSSGDTWVGSPPMKLPAREQLAGFPEHLTFRPSAGRRIARGTIETLRTVLPLALVIAVGYWTVLAVLPIAARGDWVEAVTLLASTGLWYGVGSLLLVVALKWSLIGRYTPHAAPMWTRFVWLSEAITSVYESMAIPNCLNFLRGTPLLSYALRLFGVKIGRGVYLDTADVTEFDCVRIGDYSVFNAWSGPQTHLFEDRVMKIGRVEVGAGVTVGVRATVLYDASIGDGATLGPLTLVMKGEHIPAASLWTGTPAVPWLR</sequence>
<dbReference type="PROSITE" id="PS00012">
    <property type="entry name" value="PHOSPHOPANTETHEINE"/>
    <property type="match status" value="1"/>
</dbReference>
<keyword evidence="6" id="KW-1185">Reference proteome</keyword>
<dbReference type="NCBIfam" id="TIGR02353">
    <property type="entry name" value="NRPS_term_dom"/>
    <property type="match status" value="1"/>
</dbReference>
<dbReference type="Pfam" id="PF00550">
    <property type="entry name" value="PP-binding"/>
    <property type="match status" value="1"/>
</dbReference>